<keyword evidence="3" id="KW-0648">Protein biosynthesis</keyword>
<organism evidence="3 4">
    <name type="scientific">Oleidesulfovibrio alaskensis (strain ATCC BAA-1058 / DSM 17464 / G20)</name>
    <name type="common">Desulfovibrio alaskensis</name>
    <dbReference type="NCBI Taxonomy" id="207559"/>
    <lineage>
        <taxon>Bacteria</taxon>
        <taxon>Pseudomonadati</taxon>
        <taxon>Thermodesulfobacteriota</taxon>
        <taxon>Desulfovibrionia</taxon>
        <taxon>Desulfovibrionales</taxon>
        <taxon>Desulfovibrionaceae</taxon>
        <taxon>Oleidesulfovibrio</taxon>
    </lineage>
</organism>
<dbReference type="GO" id="GO:0003677">
    <property type="term" value="F:DNA binding"/>
    <property type="evidence" value="ECO:0007669"/>
    <property type="project" value="InterPro"/>
</dbReference>
<dbReference type="InterPro" id="IPR029462">
    <property type="entry name" value="Rnk_N"/>
</dbReference>
<feature type="domain" description="Transcription elongation factor GreA/GreB C-terminal" evidence="1">
    <location>
        <begin position="52"/>
        <end position="127"/>
    </location>
</feature>
<evidence type="ECO:0000259" key="1">
    <source>
        <dbReference type="Pfam" id="PF01272"/>
    </source>
</evidence>
<dbReference type="GO" id="GO:0003746">
    <property type="term" value="F:translation elongation factor activity"/>
    <property type="evidence" value="ECO:0007669"/>
    <property type="project" value="UniProtKB-KW"/>
</dbReference>
<dbReference type="NCBIfam" id="NF004396">
    <property type="entry name" value="PRK05753.1"/>
    <property type="match status" value="1"/>
</dbReference>
<gene>
    <name evidence="3" type="ordered locus">Dde_1248</name>
</gene>
<dbReference type="InterPro" id="IPR023459">
    <property type="entry name" value="Tscrpt_elong_fac_GreA/B_fam"/>
</dbReference>
<dbReference type="EMBL" id="CP000112">
    <property type="protein sequence ID" value="ABB38049.1"/>
    <property type="molecule type" value="Genomic_DNA"/>
</dbReference>
<dbReference type="GO" id="GO:0032784">
    <property type="term" value="P:regulation of DNA-templated transcription elongation"/>
    <property type="evidence" value="ECO:0007669"/>
    <property type="project" value="InterPro"/>
</dbReference>
<dbReference type="Pfam" id="PF01272">
    <property type="entry name" value="GreA_GreB"/>
    <property type="match status" value="1"/>
</dbReference>
<dbReference type="Gene3D" id="3.10.50.30">
    <property type="entry name" value="Transcription elongation factor, GreA/GreB, C-terminal domain"/>
    <property type="match status" value="1"/>
</dbReference>
<dbReference type="eggNOG" id="COG0782">
    <property type="taxonomic scope" value="Bacteria"/>
</dbReference>
<proteinExistence type="predicted"/>
<sequence length="137" mass="14907">MNNAPAITITAQDAERLESLLDSLSPDAFPQLEVLERELERAIIVEPDKIPPTVVTMNSVVRFKLRPSGAVHRLKLVYPRHSAAEGETVSILAPVGSALLGLAEGDEITWPNASGGTLQLVVDHIEYQPERSGNFEL</sequence>
<dbReference type="InterPro" id="IPR036953">
    <property type="entry name" value="GreA/GreB_C_sf"/>
</dbReference>
<evidence type="ECO:0000313" key="4">
    <source>
        <dbReference type="Proteomes" id="UP000002710"/>
    </source>
</evidence>
<dbReference type="AlphaFoldDB" id="Q312U7"/>
<dbReference type="KEGG" id="dde:Dde_1248"/>
<dbReference type="Proteomes" id="UP000002710">
    <property type="component" value="Chromosome"/>
</dbReference>
<dbReference type="PANTHER" id="PTHR30437:SF5">
    <property type="entry name" value="REGULATOR OF NUCLEOSIDE DIPHOSPHATE KINASE"/>
    <property type="match status" value="1"/>
</dbReference>
<reference evidence="3 4" key="1">
    <citation type="journal article" date="2011" name="J. Bacteriol.">
        <title>Complete genome sequence and updated annotation of Desulfovibrio alaskensis G20.</title>
        <authorList>
            <person name="Hauser L.J."/>
            <person name="Land M.L."/>
            <person name="Brown S.D."/>
            <person name="Larimer F."/>
            <person name="Keller K.L."/>
            <person name="Rapp-Giles B.J."/>
            <person name="Price M.N."/>
            <person name="Lin M."/>
            <person name="Bruce D.C."/>
            <person name="Detter J.C."/>
            <person name="Tapia R."/>
            <person name="Han C.S."/>
            <person name="Goodwin L.A."/>
            <person name="Cheng J.F."/>
            <person name="Pitluck S."/>
            <person name="Copeland A."/>
            <person name="Lucas S."/>
            <person name="Nolan M."/>
            <person name="Lapidus A.L."/>
            <person name="Palumbo A.V."/>
            <person name="Wall J.D."/>
        </authorList>
    </citation>
    <scope>NUCLEOTIDE SEQUENCE [LARGE SCALE GENOMIC DNA]</scope>
    <source>
        <strain evidence="4">ATCC BAA 1058 / DSM 17464 / G20</strain>
    </source>
</reference>
<accession>Q312U7</accession>
<keyword evidence="3" id="KW-0251">Elongation factor</keyword>
<dbReference type="GO" id="GO:0006354">
    <property type="term" value="P:DNA-templated transcription elongation"/>
    <property type="evidence" value="ECO:0007669"/>
    <property type="project" value="TreeGrafter"/>
</dbReference>
<evidence type="ECO:0000259" key="2">
    <source>
        <dbReference type="Pfam" id="PF14760"/>
    </source>
</evidence>
<evidence type="ECO:0000313" key="3">
    <source>
        <dbReference type="EMBL" id="ABB38049.1"/>
    </source>
</evidence>
<dbReference type="STRING" id="207559.Dde_1248"/>
<name>Q312U7_OLEA2</name>
<dbReference type="HOGENOM" id="CLU_120358_1_1_7"/>
<dbReference type="GO" id="GO:0070063">
    <property type="term" value="F:RNA polymerase binding"/>
    <property type="evidence" value="ECO:0007669"/>
    <property type="project" value="InterPro"/>
</dbReference>
<keyword evidence="4" id="KW-1185">Reference proteome</keyword>
<dbReference type="Pfam" id="PF14760">
    <property type="entry name" value="Rnk_N"/>
    <property type="match status" value="1"/>
</dbReference>
<protein>
    <submittedName>
        <fullName evidence="3">GreA/GreB family elongation factor</fullName>
    </submittedName>
</protein>
<dbReference type="RefSeq" id="WP_011367251.1">
    <property type="nucleotide sequence ID" value="NC_007519.1"/>
</dbReference>
<feature type="domain" description="Regulator of nucleoside diphosphate kinase N-terminal" evidence="2">
    <location>
        <begin position="5"/>
        <end position="45"/>
    </location>
</feature>
<dbReference type="InterPro" id="IPR001437">
    <property type="entry name" value="Tscrpt_elong_fac_GreA/B_C"/>
</dbReference>
<dbReference type="SUPFAM" id="SSF54534">
    <property type="entry name" value="FKBP-like"/>
    <property type="match status" value="1"/>
</dbReference>
<dbReference type="PANTHER" id="PTHR30437">
    <property type="entry name" value="TRANSCRIPTION ELONGATION FACTOR GREA"/>
    <property type="match status" value="1"/>
</dbReference>
<dbReference type="Gene3D" id="1.10.286.20">
    <property type="match status" value="1"/>
</dbReference>